<dbReference type="InterPro" id="IPR036565">
    <property type="entry name" value="Mur-like_cat_sf"/>
</dbReference>
<dbReference type="Pfam" id="PF08245">
    <property type="entry name" value="Mur_ligase_M"/>
    <property type="match status" value="1"/>
</dbReference>
<keyword evidence="7" id="KW-1185">Reference proteome</keyword>
<evidence type="ECO:0000259" key="4">
    <source>
        <dbReference type="Pfam" id="PF02875"/>
    </source>
</evidence>
<dbReference type="Gene3D" id="3.40.1190.10">
    <property type="entry name" value="Mur-like, catalytic domain"/>
    <property type="match status" value="1"/>
</dbReference>
<dbReference type="AlphaFoldDB" id="A0AAE0TAE3"/>
<reference evidence="6" key="3">
    <citation type="submission" date="2023-05" db="EMBL/GenBank/DDBJ databases">
        <authorList>
            <person name="Smith C.H."/>
        </authorList>
    </citation>
    <scope>NUCLEOTIDE SEQUENCE</scope>
    <source>
        <strain evidence="6">CHS0354</strain>
        <tissue evidence="6">Mantle</tissue>
    </source>
</reference>
<evidence type="ECO:0000313" key="6">
    <source>
        <dbReference type="EMBL" id="KAK3606837.1"/>
    </source>
</evidence>
<dbReference type="PANTHER" id="PTHR43024:SF1">
    <property type="entry name" value="UDP-N-ACETYLMURAMOYL-TRIPEPTIDE--D-ALANYL-D-ALANINE LIGASE"/>
    <property type="match status" value="1"/>
</dbReference>
<dbReference type="InterPro" id="IPR051046">
    <property type="entry name" value="MurCDEF_CellWall_CoF430Synth"/>
</dbReference>
<keyword evidence="3" id="KW-0067">ATP-binding</keyword>
<evidence type="ECO:0000256" key="1">
    <source>
        <dbReference type="ARBA" id="ARBA00022598"/>
    </source>
</evidence>
<evidence type="ECO:0000256" key="2">
    <source>
        <dbReference type="ARBA" id="ARBA00022741"/>
    </source>
</evidence>
<dbReference type="Gene3D" id="3.90.190.20">
    <property type="entry name" value="Mur ligase, C-terminal domain"/>
    <property type="match status" value="1"/>
</dbReference>
<dbReference type="GO" id="GO:0016881">
    <property type="term" value="F:acid-amino acid ligase activity"/>
    <property type="evidence" value="ECO:0007669"/>
    <property type="project" value="InterPro"/>
</dbReference>
<organism evidence="6 7">
    <name type="scientific">Potamilus streckersoni</name>
    <dbReference type="NCBI Taxonomy" id="2493646"/>
    <lineage>
        <taxon>Eukaryota</taxon>
        <taxon>Metazoa</taxon>
        <taxon>Spiralia</taxon>
        <taxon>Lophotrochozoa</taxon>
        <taxon>Mollusca</taxon>
        <taxon>Bivalvia</taxon>
        <taxon>Autobranchia</taxon>
        <taxon>Heteroconchia</taxon>
        <taxon>Palaeoheterodonta</taxon>
        <taxon>Unionida</taxon>
        <taxon>Unionoidea</taxon>
        <taxon>Unionidae</taxon>
        <taxon>Ambleminae</taxon>
        <taxon>Lampsilini</taxon>
        <taxon>Potamilus</taxon>
    </lineage>
</organism>
<dbReference type="Proteomes" id="UP001195483">
    <property type="component" value="Unassembled WGS sequence"/>
</dbReference>
<dbReference type="Pfam" id="PF02875">
    <property type="entry name" value="Mur_ligase_C"/>
    <property type="match status" value="1"/>
</dbReference>
<dbReference type="EMBL" id="JAEAOA010001141">
    <property type="protein sequence ID" value="KAK3606837.1"/>
    <property type="molecule type" value="Genomic_DNA"/>
</dbReference>
<feature type="domain" description="Mur ligase C-terminal" evidence="4">
    <location>
        <begin position="297"/>
        <end position="419"/>
    </location>
</feature>
<proteinExistence type="predicted"/>
<evidence type="ECO:0000313" key="7">
    <source>
        <dbReference type="Proteomes" id="UP001195483"/>
    </source>
</evidence>
<feature type="domain" description="Mur ligase central" evidence="5">
    <location>
        <begin position="88"/>
        <end position="263"/>
    </location>
</feature>
<comment type="caution">
    <text evidence="6">The sequence shown here is derived from an EMBL/GenBank/DDBJ whole genome shotgun (WGS) entry which is preliminary data.</text>
</comment>
<gene>
    <name evidence="6" type="ORF">CHS0354_018431</name>
</gene>
<dbReference type="SUPFAM" id="SSF53623">
    <property type="entry name" value="MurD-like peptide ligases, catalytic domain"/>
    <property type="match status" value="1"/>
</dbReference>
<dbReference type="InterPro" id="IPR036615">
    <property type="entry name" value="Mur_ligase_C_dom_sf"/>
</dbReference>
<reference evidence="6" key="2">
    <citation type="journal article" date="2021" name="Genome Biol. Evol.">
        <title>Developing a high-quality reference genome for a parasitic bivalve with doubly uniparental inheritance (Bivalvia: Unionida).</title>
        <authorList>
            <person name="Smith C.H."/>
        </authorList>
    </citation>
    <scope>NUCLEOTIDE SEQUENCE</scope>
    <source>
        <strain evidence="6">CHS0354</strain>
        <tissue evidence="6">Mantle</tissue>
    </source>
</reference>
<sequence length="433" mass="46042">MLTCAELPGAAGGRWLVPPAPEKADTVISGAAFDTRRIREEMLVAVVERELPAYPPGIAVLKTDDTLKALQQTARAIHQRFSGKTIAVTGSNGKTTCKTWLAGTLSTFMPVRTSEGSFNNHIGCPVTVAGLRAEHQALVLETGANAVGEIGMLTALYPPDIAVILNVGSAHVGKFGGLHNTYIAKTEIADNIKSGGVLFIPDNDPELERRCREKNNIRSGAVRLKHYPAHTVRILKNTPDGQEIELADDKSIHRIQTAVSGLFAGRLFSLIMAIAEEMGLNTAQVAPVFSRLANAAGRLQLKQTAGGARIVDDSYNANPNSVAHLAEMMSGWDFAHKYLVLGHLAELDGDDAAAADIIAKGLNDRKIELVCTGETAQRIGGLAAQKTGCACVSFPDNNAAAAYCRTKDTPGTLFGIKGSNSAKMWEVVRALTP</sequence>
<dbReference type="PANTHER" id="PTHR43024">
    <property type="entry name" value="UDP-N-ACETYLMURAMOYL-TRIPEPTIDE--D-ALANYL-D-ALANINE LIGASE"/>
    <property type="match status" value="1"/>
</dbReference>
<dbReference type="InterPro" id="IPR004101">
    <property type="entry name" value="Mur_ligase_C"/>
</dbReference>
<protein>
    <recommendedName>
        <fullName evidence="8">UDP-N-acetylmuramoyl-tripeptide--D-alanyl-D-alanine ligase</fullName>
    </recommendedName>
</protein>
<evidence type="ECO:0000256" key="3">
    <source>
        <dbReference type="ARBA" id="ARBA00022840"/>
    </source>
</evidence>
<evidence type="ECO:0000259" key="5">
    <source>
        <dbReference type="Pfam" id="PF08245"/>
    </source>
</evidence>
<dbReference type="SUPFAM" id="SSF53244">
    <property type="entry name" value="MurD-like peptide ligases, peptide-binding domain"/>
    <property type="match status" value="1"/>
</dbReference>
<reference evidence="6" key="1">
    <citation type="journal article" date="2021" name="Genome Biol. Evol.">
        <title>A High-Quality Reference Genome for a Parasitic Bivalve with Doubly Uniparental Inheritance (Bivalvia: Unionida).</title>
        <authorList>
            <person name="Smith C.H."/>
        </authorList>
    </citation>
    <scope>NUCLEOTIDE SEQUENCE</scope>
    <source>
        <strain evidence="6">CHS0354</strain>
    </source>
</reference>
<evidence type="ECO:0008006" key="8">
    <source>
        <dbReference type="Google" id="ProtNLM"/>
    </source>
</evidence>
<name>A0AAE0TAE3_9BIVA</name>
<keyword evidence="2" id="KW-0547">Nucleotide-binding</keyword>
<dbReference type="GO" id="GO:0005524">
    <property type="term" value="F:ATP binding"/>
    <property type="evidence" value="ECO:0007669"/>
    <property type="project" value="UniProtKB-KW"/>
</dbReference>
<dbReference type="InterPro" id="IPR013221">
    <property type="entry name" value="Mur_ligase_cen"/>
</dbReference>
<keyword evidence="1" id="KW-0436">Ligase</keyword>
<accession>A0AAE0TAE3</accession>